<evidence type="ECO:0000256" key="4">
    <source>
        <dbReference type="ARBA" id="ARBA00023136"/>
    </source>
</evidence>
<dbReference type="RefSeq" id="WP_090248014.1">
    <property type="nucleotide sequence ID" value="NZ_FPAS01000002.1"/>
</dbReference>
<dbReference type="STRING" id="477690.SAMN05216474_1598"/>
<comment type="similarity">
    <text evidence="5">Belongs to the 4-toluene sulfonate uptake permease (TSUP) (TC 2.A.102) family.</text>
</comment>
<evidence type="ECO:0000313" key="6">
    <source>
        <dbReference type="EMBL" id="SFT65799.1"/>
    </source>
</evidence>
<organism evidence="6 7">
    <name type="scientific">Lishizhenia tianjinensis</name>
    <dbReference type="NCBI Taxonomy" id="477690"/>
    <lineage>
        <taxon>Bacteria</taxon>
        <taxon>Pseudomonadati</taxon>
        <taxon>Bacteroidota</taxon>
        <taxon>Flavobacteriia</taxon>
        <taxon>Flavobacteriales</taxon>
        <taxon>Crocinitomicaceae</taxon>
        <taxon>Lishizhenia</taxon>
    </lineage>
</organism>
<dbReference type="GO" id="GO:0005886">
    <property type="term" value="C:plasma membrane"/>
    <property type="evidence" value="ECO:0007669"/>
    <property type="project" value="UniProtKB-SubCell"/>
</dbReference>
<feature type="transmembrane region" description="Helical" evidence="5">
    <location>
        <begin position="144"/>
        <end position="177"/>
    </location>
</feature>
<evidence type="ECO:0000256" key="2">
    <source>
        <dbReference type="ARBA" id="ARBA00022692"/>
    </source>
</evidence>
<feature type="transmembrane region" description="Helical" evidence="5">
    <location>
        <begin position="7"/>
        <end position="38"/>
    </location>
</feature>
<protein>
    <recommendedName>
        <fullName evidence="5">Probable membrane transporter protein</fullName>
    </recommendedName>
</protein>
<dbReference type="Pfam" id="PF01925">
    <property type="entry name" value="TauE"/>
    <property type="match status" value="1"/>
</dbReference>
<dbReference type="EMBL" id="FPAS01000002">
    <property type="protein sequence ID" value="SFT65799.1"/>
    <property type="molecule type" value="Genomic_DNA"/>
</dbReference>
<dbReference type="InterPro" id="IPR002781">
    <property type="entry name" value="TM_pro_TauE-like"/>
</dbReference>
<keyword evidence="7" id="KW-1185">Reference proteome</keyword>
<sequence>MDLIVIIGYFCSILIGIVLGLVGGGGSILSMPVLIYLFSVNEEVSTSYSLFIVGMSSLVGVLQRLKFNLLAIREGIIFAIPSTITAFFMRSLIMPNIPQELHFFESTVLKDTVIVILLGVLMMFTSLKMLLGKDATENDKKTPLSLVIALGIAVGVLAGFVGAGGGFLIVPALIFMGLPIKKAISTSMLVVTIQSCVAFMGDFNNPKIMGEGGLDWSLLLVLTALTVGGVILGGIFSKKIDGSVLKKGFGVLILLVGGFLVMDKLHLF</sequence>
<dbReference type="PANTHER" id="PTHR43701:SF2">
    <property type="entry name" value="MEMBRANE TRANSPORTER PROTEIN YJNA-RELATED"/>
    <property type="match status" value="1"/>
</dbReference>
<keyword evidence="2 5" id="KW-0812">Transmembrane</keyword>
<dbReference type="PANTHER" id="PTHR43701">
    <property type="entry name" value="MEMBRANE TRANSPORTER PROTEIN MJ0441-RELATED"/>
    <property type="match status" value="1"/>
</dbReference>
<keyword evidence="5" id="KW-1003">Cell membrane</keyword>
<comment type="subcellular location">
    <subcellularLocation>
        <location evidence="5">Cell membrane</location>
        <topology evidence="5">Multi-pass membrane protein</topology>
    </subcellularLocation>
    <subcellularLocation>
        <location evidence="1">Membrane</location>
        <topology evidence="1">Multi-pass membrane protein</topology>
    </subcellularLocation>
</comment>
<dbReference type="AlphaFoldDB" id="A0A1I6ZSV1"/>
<feature type="transmembrane region" description="Helical" evidence="5">
    <location>
        <begin position="248"/>
        <end position="267"/>
    </location>
</feature>
<feature type="transmembrane region" description="Helical" evidence="5">
    <location>
        <begin position="44"/>
        <end position="63"/>
    </location>
</feature>
<dbReference type="Proteomes" id="UP000236454">
    <property type="component" value="Unassembled WGS sequence"/>
</dbReference>
<evidence type="ECO:0000313" key="7">
    <source>
        <dbReference type="Proteomes" id="UP000236454"/>
    </source>
</evidence>
<dbReference type="InterPro" id="IPR051598">
    <property type="entry name" value="TSUP/Inactive_protease-like"/>
</dbReference>
<feature type="transmembrane region" description="Helical" evidence="5">
    <location>
        <begin position="75"/>
        <end position="93"/>
    </location>
</feature>
<gene>
    <name evidence="6" type="ORF">SAMN05216474_1598</name>
</gene>
<dbReference type="OrthoDB" id="8559161at2"/>
<keyword evidence="3 5" id="KW-1133">Transmembrane helix</keyword>
<evidence type="ECO:0000256" key="5">
    <source>
        <dbReference type="RuleBase" id="RU363041"/>
    </source>
</evidence>
<feature type="transmembrane region" description="Helical" evidence="5">
    <location>
        <begin position="216"/>
        <end position="236"/>
    </location>
</feature>
<reference evidence="6 7" key="1">
    <citation type="submission" date="2016-10" db="EMBL/GenBank/DDBJ databases">
        <authorList>
            <person name="de Groot N.N."/>
        </authorList>
    </citation>
    <scope>NUCLEOTIDE SEQUENCE [LARGE SCALE GENOMIC DNA]</scope>
    <source>
        <strain evidence="6 7">CGMCC 1.7005</strain>
    </source>
</reference>
<evidence type="ECO:0000256" key="1">
    <source>
        <dbReference type="ARBA" id="ARBA00004141"/>
    </source>
</evidence>
<accession>A0A1I6ZSV1</accession>
<evidence type="ECO:0000256" key="3">
    <source>
        <dbReference type="ARBA" id="ARBA00022989"/>
    </source>
</evidence>
<keyword evidence="4 5" id="KW-0472">Membrane</keyword>
<name>A0A1I6ZSV1_9FLAO</name>
<proteinExistence type="inferred from homology"/>
<feature type="transmembrane region" description="Helical" evidence="5">
    <location>
        <begin position="113"/>
        <end position="132"/>
    </location>
</feature>